<evidence type="ECO:0000256" key="4">
    <source>
        <dbReference type="ARBA" id="ARBA00022989"/>
    </source>
</evidence>
<dbReference type="InterPro" id="IPR037185">
    <property type="entry name" value="EmrE-like"/>
</dbReference>
<dbReference type="InterPro" id="IPR000620">
    <property type="entry name" value="EamA_dom"/>
</dbReference>
<dbReference type="PANTHER" id="PTHR22911:SF6">
    <property type="entry name" value="SOLUTE CARRIER FAMILY 35 MEMBER G1"/>
    <property type="match status" value="1"/>
</dbReference>
<gene>
    <name evidence="8" type="ORF">NBZ79_16760</name>
</gene>
<reference evidence="8" key="1">
    <citation type="submission" date="2022-06" db="EMBL/GenBank/DDBJ databases">
        <title>Sneathiella actinostolidae sp. nov., isolated from a sea anemonein the Western Pacific Ocean.</title>
        <authorList>
            <person name="Wei M.J."/>
        </authorList>
    </citation>
    <scope>NUCLEOTIDE SEQUENCE</scope>
    <source>
        <strain evidence="8">PHK-P5</strain>
    </source>
</reference>
<evidence type="ECO:0000313" key="8">
    <source>
        <dbReference type="EMBL" id="USG60812.1"/>
    </source>
</evidence>
<evidence type="ECO:0000256" key="5">
    <source>
        <dbReference type="ARBA" id="ARBA00023136"/>
    </source>
</evidence>
<evidence type="ECO:0000256" key="6">
    <source>
        <dbReference type="SAM" id="Phobius"/>
    </source>
</evidence>
<feature type="transmembrane region" description="Helical" evidence="6">
    <location>
        <begin position="168"/>
        <end position="190"/>
    </location>
</feature>
<proteinExistence type="inferred from homology"/>
<sequence>MILSCFVLSIMGGLIRSVADSGLPVFEIVFLRNVAGLIFILPWFMKNGFSSLKTNRPWLYGFRSIVGFLSMFTWFYAVSVLPLADAVALNFTSPIFGTILAIFVLREIVGIRRGMAMVVGFLGAMIILRPGLEEMSLGAYAAIFSAMTMACAATCVKLLSKTESTTAIVAWTQIIILPMSCIPALFVWQMPTLDQVLIILGIGFLGTIGHLCFTKAFSLVDASIVMPFDFFRLIFSAIVGFLFFMQEPDIYTYIGAAVIFSSSIYIAIRESRVSAAAAREKEALAQSLADTTSGSGR</sequence>
<accession>A0ABY4W4J9</accession>
<feature type="transmembrane region" description="Helical" evidence="6">
    <location>
        <begin position="29"/>
        <end position="45"/>
    </location>
</feature>
<protein>
    <submittedName>
        <fullName evidence="8">DMT family transporter</fullName>
    </submittedName>
</protein>
<evidence type="ECO:0000256" key="2">
    <source>
        <dbReference type="ARBA" id="ARBA00009853"/>
    </source>
</evidence>
<comment type="similarity">
    <text evidence="2">Belongs to the drug/metabolite transporter (DMT) superfamily. 10 TMS drug/metabolite exporter (DME) (TC 2.A.7.3) family.</text>
</comment>
<feature type="transmembrane region" description="Helical" evidence="6">
    <location>
        <begin position="57"/>
        <end position="77"/>
    </location>
</feature>
<feature type="transmembrane region" description="Helical" evidence="6">
    <location>
        <begin position="196"/>
        <end position="213"/>
    </location>
</feature>
<keyword evidence="5 6" id="KW-0472">Membrane</keyword>
<organism evidence="8 9">
    <name type="scientific">Sneathiella marina</name>
    <dbReference type="NCBI Taxonomy" id="2950108"/>
    <lineage>
        <taxon>Bacteria</taxon>
        <taxon>Pseudomonadati</taxon>
        <taxon>Pseudomonadota</taxon>
        <taxon>Alphaproteobacteria</taxon>
        <taxon>Sneathiellales</taxon>
        <taxon>Sneathiellaceae</taxon>
        <taxon>Sneathiella</taxon>
    </lineage>
</organism>
<feature type="transmembrane region" description="Helical" evidence="6">
    <location>
        <begin position="114"/>
        <end position="132"/>
    </location>
</feature>
<feature type="domain" description="EamA" evidence="7">
    <location>
        <begin position="137"/>
        <end position="266"/>
    </location>
</feature>
<dbReference type="EMBL" id="CP098747">
    <property type="protein sequence ID" value="USG60812.1"/>
    <property type="molecule type" value="Genomic_DNA"/>
</dbReference>
<feature type="transmembrane region" description="Helical" evidence="6">
    <location>
        <begin position="250"/>
        <end position="268"/>
    </location>
</feature>
<evidence type="ECO:0000259" key="7">
    <source>
        <dbReference type="Pfam" id="PF00892"/>
    </source>
</evidence>
<dbReference type="PANTHER" id="PTHR22911">
    <property type="entry name" value="ACYL-MALONYL CONDENSING ENZYME-RELATED"/>
    <property type="match status" value="1"/>
</dbReference>
<evidence type="ECO:0000256" key="1">
    <source>
        <dbReference type="ARBA" id="ARBA00004141"/>
    </source>
</evidence>
<dbReference type="SUPFAM" id="SSF103481">
    <property type="entry name" value="Multidrug resistance efflux transporter EmrE"/>
    <property type="match status" value="2"/>
</dbReference>
<evidence type="ECO:0000313" key="9">
    <source>
        <dbReference type="Proteomes" id="UP001056291"/>
    </source>
</evidence>
<feature type="transmembrane region" description="Helical" evidence="6">
    <location>
        <begin position="83"/>
        <end position="105"/>
    </location>
</feature>
<feature type="transmembrane region" description="Helical" evidence="6">
    <location>
        <begin position="225"/>
        <end position="244"/>
    </location>
</feature>
<name>A0ABY4W4J9_9PROT</name>
<keyword evidence="9" id="KW-1185">Reference proteome</keyword>
<feature type="domain" description="EamA" evidence="7">
    <location>
        <begin position="1"/>
        <end position="128"/>
    </location>
</feature>
<dbReference type="Pfam" id="PF00892">
    <property type="entry name" value="EamA"/>
    <property type="match status" value="2"/>
</dbReference>
<keyword evidence="4 6" id="KW-1133">Transmembrane helix</keyword>
<evidence type="ECO:0000256" key="3">
    <source>
        <dbReference type="ARBA" id="ARBA00022692"/>
    </source>
</evidence>
<comment type="subcellular location">
    <subcellularLocation>
        <location evidence="1">Membrane</location>
        <topology evidence="1">Multi-pass membrane protein</topology>
    </subcellularLocation>
</comment>
<feature type="transmembrane region" description="Helical" evidence="6">
    <location>
        <begin position="138"/>
        <end position="156"/>
    </location>
</feature>
<dbReference type="Proteomes" id="UP001056291">
    <property type="component" value="Chromosome"/>
</dbReference>
<dbReference type="RefSeq" id="WP_251933692.1">
    <property type="nucleotide sequence ID" value="NZ_CP098747.1"/>
</dbReference>
<keyword evidence="3 6" id="KW-0812">Transmembrane</keyword>